<evidence type="ECO:0000313" key="5">
    <source>
        <dbReference type="Proteomes" id="UP000182264"/>
    </source>
</evidence>
<keyword evidence="5" id="KW-1185">Reference proteome</keyword>
<dbReference type="Pfam" id="PF06719">
    <property type="entry name" value="AraC_N"/>
    <property type="match status" value="1"/>
</dbReference>
<reference evidence="4 5" key="1">
    <citation type="journal article" date="2017" name="Genome Announc.">
        <title>Complete Genome Sequences of Two Acetylene-Fermenting Pelobacter acetylenicus Strains.</title>
        <authorList>
            <person name="Sutton J.M."/>
            <person name="Baesman S.M."/>
            <person name="Fierst J.L."/>
            <person name="Poret-Peterson A.T."/>
            <person name="Oremland R.S."/>
            <person name="Dunlap D.S."/>
            <person name="Akob D.M."/>
        </authorList>
    </citation>
    <scope>NUCLEOTIDE SEQUENCE [LARGE SCALE GENOMIC DNA]</scope>
    <source>
        <strain evidence="4 5">DSM 3247</strain>
    </source>
</reference>
<name>A0A1L3GIP9_SYNAC</name>
<dbReference type="OrthoDB" id="9802263at2"/>
<dbReference type="KEGG" id="pace:A6070_06875"/>
<dbReference type="STRING" id="29542.A6070_06875"/>
<sequence length="314" mass="35247">MQKQDVGDAGLALDKSEPLNVLVADIARWTTDCDEFQTPVPGLTFYRHNKPTEPKPGLAEPSICLIAQGAKRIHLADEIFDYDAHRYLLASVYLPSSYQVISASPEEPYLGLVLKFDMRELSRLMIDSNLPAPRNRAIDRCMSTGEVTLPLLSAFQRIVALIDEPEDIPILAPMLHREILYRLLVGDQGDRLRHIASNGSRSHRVARAIEWLKTHFAQQLRVDELAGIANMSASSFHSHFRAMTSLSPLQYQKHLRLQEARRLMLAEDLDATRAAFQVGYESSSQFSREYSRLFGAPPLRDVINLRQAAVGGEG</sequence>
<protein>
    <submittedName>
        <fullName evidence="4">AraC family transcriptional regulator</fullName>
    </submittedName>
</protein>
<evidence type="ECO:0000313" key="4">
    <source>
        <dbReference type="EMBL" id="APG25801.1"/>
    </source>
</evidence>
<evidence type="ECO:0000256" key="2">
    <source>
        <dbReference type="ARBA" id="ARBA00023163"/>
    </source>
</evidence>
<dbReference type="EMBL" id="CP015518">
    <property type="protein sequence ID" value="APG25801.1"/>
    <property type="molecule type" value="Genomic_DNA"/>
</dbReference>
<feature type="domain" description="HTH araC/xylS-type" evidence="3">
    <location>
        <begin position="206"/>
        <end position="304"/>
    </location>
</feature>
<evidence type="ECO:0000259" key="3">
    <source>
        <dbReference type="PROSITE" id="PS01124"/>
    </source>
</evidence>
<keyword evidence="1" id="KW-0805">Transcription regulation</keyword>
<dbReference type="SUPFAM" id="SSF46689">
    <property type="entry name" value="Homeodomain-like"/>
    <property type="match status" value="2"/>
</dbReference>
<dbReference type="GO" id="GO:0003700">
    <property type="term" value="F:DNA-binding transcription factor activity"/>
    <property type="evidence" value="ECO:0007669"/>
    <property type="project" value="InterPro"/>
</dbReference>
<dbReference type="PROSITE" id="PS01124">
    <property type="entry name" value="HTH_ARAC_FAMILY_2"/>
    <property type="match status" value="1"/>
</dbReference>
<organism evidence="4 5">
    <name type="scientific">Syntrophotalea acetylenica</name>
    <name type="common">Pelobacter acetylenicus</name>
    <dbReference type="NCBI Taxonomy" id="29542"/>
    <lineage>
        <taxon>Bacteria</taxon>
        <taxon>Pseudomonadati</taxon>
        <taxon>Thermodesulfobacteriota</taxon>
        <taxon>Desulfuromonadia</taxon>
        <taxon>Desulfuromonadales</taxon>
        <taxon>Syntrophotaleaceae</taxon>
        <taxon>Syntrophotalea</taxon>
    </lineage>
</organism>
<proteinExistence type="predicted"/>
<dbReference type="InterPro" id="IPR009057">
    <property type="entry name" value="Homeodomain-like_sf"/>
</dbReference>
<dbReference type="PANTHER" id="PTHR43436">
    <property type="entry name" value="ARAC-FAMILY TRANSCRIPTIONAL REGULATOR"/>
    <property type="match status" value="1"/>
</dbReference>
<keyword evidence="2" id="KW-0804">Transcription</keyword>
<dbReference type="Proteomes" id="UP000182264">
    <property type="component" value="Chromosome"/>
</dbReference>
<dbReference type="GO" id="GO:0043565">
    <property type="term" value="F:sequence-specific DNA binding"/>
    <property type="evidence" value="ECO:0007669"/>
    <property type="project" value="InterPro"/>
</dbReference>
<dbReference type="RefSeq" id="WP_072287644.1">
    <property type="nucleotide sequence ID" value="NZ_CP015455.1"/>
</dbReference>
<accession>A0A1L3GIP9</accession>
<dbReference type="PANTHER" id="PTHR43436:SF1">
    <property type="entry name" value="TRANSCRIPTIONAL REGULATORY PROTEIN"/>
    <property type="match status" value="1"/>
</dbReference>
<dbReference type="SMART" id="SM00342">
    <property type="entry name" value="HTH_ARAC"/>
    <property type="match status" value="1"/>
</dbReference>
<gene>
    <name evidence="4" type="ORF">A7E75_12860</name>
</gene>
<dbReference type="Pfam" id="PF12833">
    <property type="entry name" value="HTH_18"/>
    <property type="match status" value="1"/>
</dbReference>
<dbReference type="Gene3D" id="1.10.10.60">
    <property type="entry name" value="Homeodomain-like"/>
    <property type="match status" value="1"/>
</dbReference>
<dbReference type="InterPro" id="IPR018060">
    <property type="entry name" value="HTH_AraC"/>
</dbReference>
<dbReference type="InterPro" id="IPR009594">
    <property type="entry name" value="Tscrpt_reg_HTH_AraC_N"/>
</dbReference>
<evidence type="ECO:0000256" key="1">
    <source>
        <dbReference type="ARBA" id="ARBA00023015"/>
    </source>
</evidence>
<dbReference type="AlphaFoldDB" id="A0A1L3GIP9"/>